<dbReference type="GO" id="GO:0000750">
    <property type="term" value="P:pheromone-dependent signal transduction involved in conjugation with cellular fusion"/>
    <property type="evidence" value="ECO:0007669"/>
    <property type="project" value="TreeGrafter"/>
</dbReference>
<feature type="transmembrane region" description="Helical" evidence="11">
    <location>
        <begin position="145"/>
        <end position="174"/>
    </location>
</feature>
<evidence type="ECO:0000256" key="6">
    <source>
        <dbReference type="ARBA" id="ARBA00023040"/>
    </source>
</evidence>
<evidence type="ECO:0000256" key="9">
    <source>
        <dbReference type="ARBA" id="ARBA00023224"/>
    </source>
</evidence>
<sequence length="435" mass="48800">MFACFEQTQFEEDRTGVGAAWNVGCVLYIFWCGTQCLIQFINMTVWRDNVIVWVPVWCDIVTRFRLASSIGICTASLIINRRLYKIATISVVSMTNSDKKRMIYVDLAIGLLPSIVVVALFWFIQGHRFDIYEGYGCLFEIANTILSYFLLTAWPVVIGLISAVYCILTLRAFFRRRKQFNELMSSNKNLTFHRYMRLMGLATIEIACTIPLASWNLYMQSRSPLYVWKGLADLHYDFSRVGQYPALFWYPNPLARAAILFDIWDIIICAFVFFAFFGCAEEARKHYSIAATTVAKRVGLSTSWLTRSTATSSYTHGSKPATSALGRITIPTFVQHKRRPSFDSFSDRLSTSISIGDEETPVDDLKAPYSPSQHSAGSSTFIPSPASAKDAEKAPAFVFPPPPAPPARVHDPASPVRAPQPDVPASVHDNALDIV</sequence>
<feature type="region of interest" description="Disordered" evidence="10">
    <location>
        <begin position="356"/>
        <end position="435"/>
    </location>
</feature>
<feature type="transmembrane region" description="Helical" evidence="11">
    <location>
        <begin position="20"/>
        <end position="41"/>
    </location>
</feature>
<dbReference type="InterPro" id="IPR001499">
    <property type="entry name" value="GPCR_STE3"/>
</dbReference>
<dbReference type="HOGENOM" id="CLU_027592_0_2_1"/>
<keyword evidence="3" id="KW-0589">Pheromone response</keyword>
<evidence type="ECO:0000256" key="10">
    <source>
        <dbReference type="SAM" id="MobiDB-lite"/>
    </source>
</evidence>
<dbReference type="InterPro" id="IPR000481">
    <property type="entry name" value="GPCR_Pheromne_B_alpha_rcpt"/>
</dbReference>
<comment type="subcellular location">
    <subcellularLocation>
        <location evidence="1">Membrane</location>
        <topology evidence="1">Multi-pass membrane protein</topology>
    </subcellularLocation>
</comment>
<dbReference type="FunCoup" id="S8E3D9">
    <property type="interactions" value="90"/>
</dbReference>
<keyword evidence="8" id="KW-0675">Receptor</keyword>
<keyword evidence="9" id="KW-0807">Transducer</keyword>
<dbReference type="CDD" id="cd14966">
    <property type="entry name" value="7tmD_STE3"/>
    <property type="match status" value="1"/>
</dbReference>
<name>S8E3D9_FOMSC</name>
<dbReference type="PRINTS" id="PR00899">
    <property type="entry name" value="GPCRSTE3"/>
</dbReference>
<evidence type="ECO:0000256" key="1">
    <source>
        <dbReference type="ARBA" id="ARBA00004141"/>
    </source>
</evidence>
<feature type="transmembrane region" description="Helical" evidence="11">
    <location>
        <begin position="254"/>
        <end position="277"/>
    </location>
</feature>
<accession>S8E3D9</accession>
<keyword evidence="4 11" id="KW-0812">Transmembrane</keyword>
<dbReference type="Pfam" id="PF02076">
    <property type="entry name" value="STE3"/>
    <property type="match status" value="1"/>
</dbReference>
<dbReference type="InParanoid" id="S8E3D9"/>
<keyword evidence="13" id="KW-1185">Reference proteome</keyword>
<dbReference type="GO" id="GO:0004934">
    <property type="term" value="F:mating-type alpha-factor pheromone receptor activity"/>
    <property type="evidence" value="ECO:0007669"/>
    <property type="project" value="InterPro"/>
</dbReference>
<dbReference type="Proteomes" id="UP000015241">
    <property type="component" value="Unassembled WGS sequence"/>
</dbReference>
<evidence type="ECO:0000256" key="5">
    <source>
        <dbReference type="ARBA" id="ARBA00022989"/>
    </source>
</evidence>
<dbReference type="eggNOG" id="ENOG502S44N">
    <property type="taxonomic scope" value="Eukaryota"/>
</dbReference>
<keyword evidence="7 11" id="KW-0472">Membrane</keyword>
<feature type="transmembrane region" description="Helical" evidence="11">
    <location>
        <begin position="195"/>
        <end position="218"/>
    </location>
</feature>
<keyword evidence="6" id="KW-0297">G-protein coupled receptor</keyword>
<proteinExistence type="inferred from homology"/>
<dbReference type="EMBL" id="KE504158">
    <property type="protein sequence ID" value="EPS99282.1"/>
    <property type="molecule type" value="Genomic_DNA"/>
</dbReference>
<dbReference type="PANTHER" id="PTHR28097">
    <property type="entry name" value="PHEROMONE A FACTOR RECEPTOR"/>
    <property type="match status" value="1"/>
</dbReference>
<evidence type="ECO:0000256" key="7">
    <source>
        <dbReference type="ARBA" id="ARBA00023136"/>
    </source>
</evidence>
<evidence type="ECO:0000313" key="12">
    <source>
        <dbReference type="EMBL" id="EPS99282.1"/>
    </source>
</evidence>
<dbReference type="PANTHER" id="PTHR28097:SF1">
    <property type="entry name" value="PHEROMONE A FACTOR RECEPTOR"/>
    <property type="match status" value="1"/>
</dbReference>
<gene>
    <name evidence="12" type="ORF">FOMPIDRAFT_1037108</name>
</gene>
<feature type="transmembrane region" description="Helical" evidence="11">
    <location>
        <begin position="103"/>
        <end position="125"/>
    </location>
</feature>
<evidence type="ECO:0000256" key="3">
    <source>
        <dbReference type="ARBA" id="ARBA00022507"/>
    </source>
</evidence>
<dbReference type="AlphaFoldDB" id="S8E3D9"/>
<dbReference type="PRINTS" id="PR00901">
    <property type="entry name" value="PHEROMONEBAR"/>
</dbReference>
<organism evidence="12 13">
    <name type="scientific">Fomitopsis schrenkii</name>
    <name type="common">Brown rot fungus</name>
    <dbReference type="NCBI Taxonomy" id="2126942"/>
    <lineage>
        <taxon>Eukaryota</taxon>
        <taxon>Fungi</taxon>
        <taxon>Dikarya</taxon>
        <taxon>Basidiomycota</taxon>
        <taxon>Agaricomycotina</taxon>
        <taxon>Agaricomycetes</taxon>
        <taxon>Polyporales</taxon>
        <taxon>Fomitopsis</taxon>
    </lineage>
</organism>
<reference evidence="12 13" key="1">
    <citation type="journal article" date="2012" name="Science">
        <title>The Paleozoic origin of enzymatic lignin decomposition reconstructed from 31 fungal genomes.</title>
        <authorList>
            <person name="Floudas D."/>
            <person name="Binder M."/>
            <person name="Riley R."/>
            <person name="Barry K."/>
            <person name="Blanchette R.A."/>
            <person name="Henrissat B."/>
            <person name="Martinez A.T."/>
            <person name="Otillar R."/>
            <person name="Spatafora J.W."/>
            <person name="Yadav J.S."/>
            <person name="Aerts A."/>
            <person name="Benoit I."/>
            <person name="Boyd A."/>
            <person name="Carlson A."/>
            <person name="Copeland A."/>
            <person name="Coutinho P.M."/>
            <person name="de Vries R.P."/>
            <person name="Ferreira P."/>
            <person name="Findley K."/>
            <person name="Foster B."/>
            <person name="Gaskell J."/>
            <person name="Glotzer D."/>
            <person name="Gorecki P."/>
            <person name="Heitman J."/>
            <person name="Hesse C."/>
            <person name="Hori C."/>
            <person name="Igarashi K."/>
            <person name="Jurgens J.A."/>
            <person name="Kallen N."/>
            <person name="Kersten P."/>
            <person name="Kohler A."/>
            <person name="Kuees U."/>
            <person name="Kumar T.K.A."/>
            <person name="Kuo A."/>
            <person name="LaButti K."/>
            <person name="Larrondo L.F."/>
            <person name="Lindquist E."/>
            <person name="Ling A."/>
            <person name="Lombard V."/>
            <person name="Lucas S."/>
            <person name="Lundell T."/>
            <person name="Martin R."/>
            <person name="McLaughlin D.J."/>
            <person name="Morgenstern I."/>
            <person name="Morin E."/>
            <person name="Murat C."/>
            <person name="Nagy L.G."/>
            <person name="Nolan M."/>
            <person name="Ohm R.A."/>
            <person name="Patyshakuliyeva A."/>
            <person name="Rokas A."/>
            <person name="Ruiz-Duenas F.J."/>
            <person name="Sabat G."/>
            <person name="Salamov A."/>
            <person name="Samejima M."/>
            <person name="Schmutz J."/>
            <person name="Slot J.C."/>
            <person name="St John F."/>
            <person name="Stenlid J."/>
            <person name="Sun H."/>
            <person name="Sun S."/>
            <person name="Syed K."/>
            <person name="Tsang A."/>
            <person name="Wiebenga A."/>
            <person name="Young D."/>
            <person name="Pisabarro A."/>
            <person name="Eastwood D.C."/>
            <person name="Martin F."/>
            <person name="Cullen D."/>
            <person name="Grigoriev I.V."/>
            <person name="Hibbett D.S."/>
        </authorList>
    </citation>
    <scope>NUCLEOTIDE SEQUENCE</scope>
    <source>
        <strain evidence="13">FP-58527</strain>
    </source>
</reference>
<evidence type="ECO:0000256" key="2">
    <source>
        <dbReference type="ARBA" id="ARBA00011085"/>
    </source>
</evidence>
<feature type="compositionally biased region" description="Polar residues" evidence="10">
    <location>
        <begin position="370"/>
        <end position="382"/>
    </location>
</feature>
<protein>
    <submittedName>
        <fullName evidence="12">Uncharacterized protein</fullName>
    </submittedName>
</protein>
<evidence type="ECO:0000256" key="8">
    <source>
        <dbReference type="ARBA" id="ARBA00023170"/>
    </source>
</evidence>
<dbReference type="OrthoDB" id="2874149at2759"/>
<comment type="similarity">
    <text evidence="2">Belongs to the G-protein coupled receptor 4 family.</text>
</comment>
<evidence type="ECO:0000256" key="11">
    <source>
        <dbReference type="SAM" id="Phobius"/>
    </source>
</evidence>
<evidence type="ECO:0000256" key="4">
    <source>
        <dbReference type="ARBA" id="ARBA00022692"/>
    </source>
</evidence>
<dbReference type="GO" id="GO:0005886">
    <property type="term" value="C:plasma membrane"/>
    <property type="evidence" value="ECO:0007669"/>
    <property type="project" value="TreeGrafter"/>
</dbReference>
<evidence type="ECO:0000313" key="13">
    <source>
        <dbReference type="Proteomes" id="UP000015241"/>
    </source>
</evidence>
<keyword evidence="5 11" id="KW-1133">Transmembrane helix</keyword>